<dbReference type="EMBL" id="JANPWB010000008">
    <property type="protein sequence ID" value="KAJ1163433.1"/>
    <property type="molecule type" value="Genomic_DNA"/>
</dbReference>
<sequence length="88" mass="10168">MKRDTAGCTLARMINQKMYTQPILAYRDQLGRELYMQEAKKETFVEHIRVVYSSPQGATGPSVMAYLDALQLLQLEDEEWLDLESLLI</sequence>
<dbReference type="AlphaFoldDB" id="A0AAV7SH72"/>
<reference evidence="1" key="1">
    <citation type="journal article" date="2022" name="bioRxiv">
        <title>Sequencing and chromosome-scale assembly of the giantPleurodeles waltlgenome.</title>
        <authorList>
            <person name="Brown T."/>
            <person name="Elewa A."/>
            <person name="Iarovenko S."/>
            <person name="Subramanian E."/>
            <person name="Araus A.J."/>
            <person name="Petzold A."/>
            <person name="Susuki M."/>
            <person name="Suzuki K.-i.T."/>
            <person name="Hayashi T."/>
            <person name="Toyoda A."/>
            <person name="Oliveira C."/>
            <person name="Osipova E."/>
            <person name="Leigh N.D."/>
            <person name="Simon A."/>
            <person name="Yun M.H."/>
        </authorList>
    </citation>
    <scope>NUCLEOTIDE SEQUENCE</scope>
    <source>
        <strain evidence="1">20211129_DDA</strain>
        <tissue evidence="1">Liver</tissue>
    </source>
</reference>
<evidence type="ECO:0000313" key="2">
    <source>
        <dbReference type="Proteomes" id="UP001066276"/>
    </source>
</evidence>
<keyword evidence="2" id="KW-1185">Reference proteome</keyword>
<protein>
    <submittedName>
        <fullName evidence="1">Uncharacterized protein</fullName>
    </submittedName>
</protein>
<dbReference type="Proteomes" id="UP001066276">
    <property type="component" value="Chromosome 4_2"/>
</dbReference>
<gene>
    <name evidence="1" type="ORF">NDU88_003891</name>
</gene>
<organism evidence="1 2">
    <name type="scientific">Pleurodeles waltl</name>
    <name type="common">Iberian ribbed newt</name>
    <dbReference type="NCBI Taxonomy" id="8319"/>
    <lineage>
        <taxon>Eukaryota</taxon>
        <taxon>Metazoa</taxon>
        <taxon>Chordata</taxon>
        <taxon>Craniata</taxon>
        <taxon>Vertebrata</taxon>
        <taxon>Euteleostomi</taxon>
        <taxon>Amphibia</taxon>
        <taxon>Batrachia</taxon>
        <taxon>Caudata</taxon>
        <taxon>Salamandroidea</taxon>
        <taxon>Salamandridae</taxon>
        <taxon>Pleurodelinae</taxon>
        <taxon>Pleurodeles</taxon>
    </lineage>
</organism>
<name>A0AAV7SH72_PLEWA</name>
<comment type="caution">
    <text evidence="1">The sequence shown here is derived from an EMBL/GenBank/DDBJ whole genome shotgun (WGS) entry which is preliminary data.</text>
</comment>
<proteinExistence type="predicted"/>
<evidence type="ECO:0000313" key="1">
    <source>
        <dbReference type="EMBL" id="KAJ1163433.1"/>
    </source>
</evidence>
<accession>A0AAV7SH72</accession>